<feature type="domain" description="Protein kinase" evidence="1">
    <location>
        <begin position="196"/>
        <end position="542"/>
    </location>
</feature>
<dbReference type="InterPro" id="IPR011009">
    <property type="entry name" value="Kinase-like_dom_sf"/>
</dbReference>
<keyword evidence="2" id="KW-0723">Serine/threonine-protein kinase</keyword>
<accession>F8LE49</accession>
<protein>
    <submittedName>
        <fullName evidence="2">Putative serine/threonine protein kinase</fullName>
    </submittedName>
</protein>
<dbReference type="Gene3D" id="1.10.510.10">
    <property type="entry name" value="Transferase(Phosphotransferase) domain 1"/>
    <property type="match status" value="1"/>
</dbReference>
<name>F8LE49_9BACT</name>
<evidence type="ECO:0000313" key="2">
    <source>
        <dbReference type="EMBL" id="CCB91763.1"/>
    </source>
</evidence>
<reference evidence="2" key="1">
    <citation type="submission" date="2011-05" db="EMBL/GenBank/DDBJ databases">
        <title>Unity in variety -- the pan-genome of the Chlamydiae.</title>
        <authorList>
            <person name="Collingro A."/>
            <person name="Tischler P."/>
            <person name="Weinmaier T."/>
            <person name="Penz T."/>
            <person name="Heinz E."/>
            <person name="Brunham R.C."/>
            <person name="Read T.D."/>
            <person name="Bavoil P.M."/>
            <person name="Sachse K."/>
            <person name="Kahane S."/>
            <person name="Friedman M.G."/>
            <person name="Rattei T."/>
            <person name="Myers G.S.A."/>
            <person name="Horn M."/>
        </authorList>
    </citation>
    <scope>NUCLEOTIDE SEQUENCE</scope>
    <source>
        <strain evidence="2">2032/99</strain>
    </source>
</reference>
<proteinExistence type="predicted"/>
<dbReference type="InterPro" id="IPR000719">
    <property type="entry name" value="Prot_kinase_dom"/>
</dbReference>
<dbReference type="Pfam" id="PF07714">
    <property type="entry name" value="PK_Tyr_Ser-Thr"/>
    <property type="match status" value="1"/>
</dbReference>
<evidence type="ECO:0000259" key="1">
    <source>
        <dbReference type="PROSITE" id="PS50011"/>
    </source>
</evidence>
<dbReference type="PROSITE" id="PS50011">
    <property type="entry name" value="PROTEIN_KINASE_DOM"/>
    <property type="match status" value="1"/>
</dbReference>
<organism evidence="2">
    <name type="scientific">Waddlia chondrophila 2032/99</name>
    <dbReference type="NCBI Taxonomy" id="765953"/>
    <lineage>
        <taxon>Bacteria</taxon>
        <taxon>Pseudomonadati</taxon>
        <taxon>Chlamydiota</taxon>
        <taxon>Chlamydiia</taxon>
        <taxon>Parachlamydiales</taxon>
        <taxon>Waddliaceae</taxon>
        <taxon>Waddlia</taxon>
    </lineage>
</organism>
<dbReference type="GO" id="GO:0005524">
    <property type="term" value="F:ATP binding"/>
    <property type="evidence" value="ECO:0007669"/>
    <property type="project" value="InterPro"/>
</dbReference>
<dbReference type="AlphaFoldDB" id="F8LE49"/>
<dbReference type="SUPFAM" id="SSF56112">
    <property type="entry name" value="Protein kinase-like (PK-like)"/>
    <property type="match status" value="1"/>
</dbReference>
<gene>
    <name evidence="2" type="ORF">WCH_CN15570</name>
</gene>
<dbReference type="InterPro" id="IPR001245">
    <property type="entry name" value="Ser-Thr/Tyr_kinase_cat_dom"/>
</dbReference>
<dbReference type="SMART" id="SM00220">
    <property type="entry name" value="S_TKc"/>
    <property type="match status" value="1"/>
</dbReference>
<keyword evidence="2" id="KW-0418">Kinase</keyword>
<keyword evidence="2" id="KW-0808">Transferase</keyword>
<sequence>MDMTIKVKERIAFYESLKGASEKKAGKSIHHLQSSGKSKKVNLETIDKVDEYAKEVIGEYRVYHREDSNKTYLIHSRVVERDPLVSEVIRKAKRVSQKQKIEPDERKRKIDEMLREITKRLVIKDGRLMRPYFESGATKYYDTGMTPKSLSVLLEQVCRVEDVETRVFHLIGEESEVKGKFLSISRNESSKDRCIVHIGVQIGRGGAGKIHKVWNLNNNRVLVLKKSFGQDLQKILERKTSLDIEASHLKKINPKGRCNGLQRAPYLVFRMSSRSSSFVGLLSARYDSDLSAALSPVDMEGNENKNKRELNLEQMINGAHQIFSGIIHLNRSKILNADIKSSNIFIRQRSNGKLKFHISDFDQAVFLNDDLYRSEHFARDPVGGFSVDSLKINHQRWAEKTAKAIVLRLEALQMSSKQRAKVRKKLKKNKVKSKLEKEKIEVYKAKTKVLEEELIELKRSFSEIAFDIHTVSGGHILFQMLSSELSYDIDDIDFAKLERKVNFSDKERDLYRQLVDLCVRCLPEIEEAPEVVNLEHFYHPIGISVDECLNTLEEISCLR</sequence>
<dbReference type="EMBL" id="FR872656">
    <property type="protein sequence ID" value="CCB91763.1"/>
    <property type="molecule type" value="Genomic_DNA"/>
</dbReference>
<dbReference type="GO" id="GO:0004674">
    <property type="term" value="F:protein serine/threonine kinase activity"/>
    <property type="evidence" value="ECO:0007669"/>
    <property type="project" value="UniProtKB-KW"/>
</dbReference>